<dbReference type="InterPro" id="IPR027417">
    <property type="entry name" value="P-loop_NTPase"/>
</dbReference>
<dbReference type="PANTHER" id="PTHR46743">
    <property type="entry name" value="TEICHOIC ACIDS EXPORT ATP-BINDING PROTEIN TAGH"/>
    <property type="match status" value="1"/>
</dbReference>
<name>A0A7I0IKI0_9LEPT</name>
<organism evidence="2 3">
    <name type="scientific">Leptospira yasudae</name>
    <dbReference type="NCBI Taxonomy" id="2202201"/>
    <lineage>
        <taxon>Bacteria</taxon>
        <taxon>Pseudomonadati</taxon>
        <taxon>Spirochaetota</taxon>
        <taxon>Spirochaetia</taxon>
        <taxon>Leptospirales</taxon>
        <taxon>Leptospiraceae</taxon>
        <taxon>Leptospira</taxon>
    </lineage>
</organism>
<gene>
    <name evidence="2" type="ORF">EHQ83_14855</name>
</gene>
<keyword evidence="2" id="KW-0067">ATP-binding</keyword>
<dbReference type="GO" id="GO:0016887">
    <property type="term" value="F:ATP hydrolysis activity"/>
    <property type="evidence" value="ECO:0007669"/>
    <property type="project" value="InterPro"/>
</dbReference>
<evidence type="ECO:0000259" key="1">
    <source>
        <dbReference type="Pfam" id="PF00005"/>
    </source>
</evidence>
<dbReference type="Gene3D" id="3.40.50.300">
    <property type="entry name" value="P-loop containing nucleotide triphosphate hydrolases"/>
    <property type="match status" value="1"/>
</dbReference>
<dbReference type="Pfam" id="PF00005">
    <property type="entry name" value="ABC_tran"/>
    <property type="match status" value="1"/>
</dbReference>
<evidence type="ECO:0000313" key="2">
    <source>
        <dbReference type="EMBL" id="TGL81144.1"/>
    </source>
</evidence>
<dbReference type="GO" id="GO:0005524">
    <property type="term" value="F:ATP binding"/>
    <property type="evidence" value="ECO:0007669"/>
    <property type="project" value="UniProtKB-KW"/>
</dbReference>
<keyword evidence="2" id="KW-0547">Nucleotide-binding</keyword>
<proteinExistence type="predicted"/>
<sequence length="97" mass="11045">MQHDIAISIKNVSKIFKVYDKPRYRLQDFLRPVLKKIHARFDRKYYREYVALKNVSFDLKKGESIGFIGRNGAGKSTLLQIIAGTLTPTTGEVTVNG</sequence>
<feature type="domain" description="ABC transporter" evidence="1">
    <location>
        <begin position="52"/>
        <end position="97"/>
    </location>
</feature>
<reference evidence="2 3" key="1">
    <citation type="journal article" date="2019" name="PLoS Negl. Trop. Dis.">
        <title>Revisiting the worldwide diversity of Leptospira species in the environment.</title>
        <authorList>
            <person name="Vincent A.T."/>
            <person name="Schiettekatte O."/>
            <person name="Bourhy P."/>
            <person name="Veyrier F.J."/>
            <person name="Picardeau M."/>
        </authorList>
    </citation>
    <scope>NUCLEOTIDE SEQUENCE [LARGE SCALE GENOMIC DNA]</scope>
    <source>
        <strain evidence="2 3">201702445</strain>
    </source>
</reference>
<accession>A0A7I0IKI0</accession>
<dbReference type="PANTHER" id="PTHR46743:SF2">
    <property type="entry name" value="TEICHOIC ACIDS EXPORT ATP-BINDING PROTEIN TAGH"/>
    <property type="match status" value="1"/>
</dbReference>
<dbReference type="InterPro" id="IPR003439">
    <property type="entry name" value="ABC_transporter-like_ATP-bd"/>
</dbReference>
<dbReference type="Proteomes" id="UP000297613">
    <property type="component" value="Unassembled WGS sequence"/>
</dbReference>
<dbReference type="AlphaFoldDB" id="A0A7I0IKI0"/>
<dbReference type="InterPro" id="IPR050683">
    <property type="entry name" value="Bact_Polysacc_Export_ATP-bd"/>
</dbReference>
<dbReference type="SUPFAM" id="SSF52540">
    <property type="entry name" value="P-loop containing nucleoside triphosphate hydrolases"/>
    <property type="match status" value="1"/>
</dbReference>
<comment type="caution">
    <text evidence="2">The sequence shown here is derived from an EMBL/GenBank/DDBJ whole genome shotgun (WGS) entry which is preliminary data.</text>
</comment>
<feature type="non-terminal residue" evidence="2">
    <location>
        <position position="97"/>
    </location>
</feature>
<dbReference type="EMBL" id="RQGM01000062">
    <property type="protein sequence ID" value="TGL81144.1"/>
    <property type="molecule type" value="Genomic_DNA"/>
</dbReference>
<evidence type="ECO:0000313" key="3">
    <source>
        <dbReference type="Proteomes" id="UP000297613"/>
    </source>
</evidence>
<dbReference type="RefSeq" id="WP_135781623.1">
    <property type="nucleotide sequence ID" value="NZ_RQGM01000062.1"/>
</dbReference>
<protein>
    <submittedName>
        <fullName evidence="2">ATP-binding cassette domain-containing protein</fullName>
    </submittedName>
</protein>